<comment type="caution">
    <text evidence="1">The sequence shown here is derived from an EMBL/GenBank/DDBJ whole genome shotgun (WGS) entry which is preliminary data.</text>
</comment>
<organism evidence="1 2">
    <name type="scientific">Chlamydomonas schloesseri</name>
    <dbReference type="NCBI Taxonomy" id="2026947"/>
    <lineage>
        <taxon>Eukaryota</taxon>
        <taxon>Viridiplantae</taxon>
        <taxon>Chlorophyta</taxon>
        <taxon>core chlorophytes</taxon>
        <taxon>Chlorophyceae</taxon>
        <taxon>CS clade</taxon>
        <taxon>Chlamydomonadales</taxon>
        <taxon>Chlamydomonadaceae</taxon>
        <taxon>Chlamydomonas</taxon>
    </lineage>
</organism>
<name>A0A835WUK5_9CHLO</name>
<evidence type="ECO:0000313" key="2">
    <source>
        <dbReference type="Proteomes" id="UP000613740"/>
    </source>
</evidence>
<dbReference type="EMBL" id="JAEHOD010000005">
    <property type="protein sequence ID" value="KAG2452775.1"/>
    <property type="molecule type" value="Genomic_DNA"/>
</dbReference>
<reference evidence="1" key="1">
    <citation type="journal article" date="2020" name="bioRxiv">
        <title>Comparative genomics of Chlamydomonas.</title>
        <authorList>
            <person name="Craig R.J."/>
            <person name="Hasan A.R."/>
            <person name="Ness R.W."/>
            <person name="Keightley P.D."/>
        </authorList>
    </citation>
    <scope>NUCLEOTIDE SEQUENCE</scope>
    <source>
        <strain evidence="1">CCAP 11/173</strain>
    </source>
</reference>
<evidence type="ECO:0000313" key="1">
    <source>
        <dbReference type="EMBL" id="KAG2452775.1"/>
    </source>
</evidence>
<keyword evidence="2" id="KW-1185">Reference proteome</keyword>
<accession>A0A835WUK5</accession>
<dbReference type="AlphaFoldDB" id="A0A835WUK5"/>
<dbReference type="Proteomes" id="UP000613740">
    <property type="component" value="Unassembled WGS sequence"/>
</dbReference>
<gene>
    <name evidence="1" type="ORF">HYH02_003005</name>
</gene>
<sequence length="166" mass="17830">MLSPSPQLALPSHRHAQEVKDDRLGHDSLLGGAAIHIAGPRAGARQLGADRVEAAVISPHHRTQHGLVSVALQWEPNGAMRAGGGYGGGGYGAYAQPPMQPPAQPMPMPGGGYGGMRGGYVGQQQQQGYVEEVVVVEQPAHHRHHHHGQQQQEVIEIVRPYRIEHE</sequence>
<protein>
    <submittedName>
        <fullName evidence="1">Uncharacterized protein</fullName>
    </submittedName>
</protein>
<proteinExistence type="predicted"/>